<protein>
    <recommendedName>
        <fullName evidence="4">BHLH domain-containing protein</fullName>
    </recommendedName>
</protein>
<reference evidence="5 6" key="1">
    <citation type="submission" date="2022-05" db="EMBL/GenBank/DDBJ databases">
        <authorList>
            <consortium name="Genoscope - CEA"/>
            <person name="William W."/>
        </authorList>
    </citation>
    <scope>NUCLEOTIDE SEQUENCE [LARGE SCALE GENOMIC DNA]</scope>
</reference>
<name>A0ABN8LHP8_9CNID</name>
<evidence type="ECO:0000259" key="4">
    <source>
        <dbReference type="PROSITE" id="PS50888"/>
    </source>
</evidence>
<dbReference type="PROSITE" id="PS00678">
    <property type="entry name" value="WD_REPEATS_1"/>
    <property type="match status" value="1"/>
</dbReference>
<dbReference type="InterPro" id="IPR037626">
    <property type="entry name" value="NUP37"/>
</dbReference>
<feature type="domain" description="BHLH" evidence="4">
    <location>
        <begin position="52"/>
        <end position="104"/>
    </location>
</feature>
<comment type="caution">
    <text evidence="5">The sequence shown here is derived from an EMBL/GenBank/DDBJ whole genome shotgun (WGS) entry which is preliminary data.</text>
</comment>
<evidence type="ECO:0000256" key="3">
    <source>
        <dbReference type="PROSITE-ProRule" id="PRU00221"/>
    </source>
</evidence>
<dbReference type="Gene3D" id="2.130.10.10">
    <property type="entry name" value="YVTN repeat-like/Quinoprotein amine dehydrogenase"/>
    <property type="match status" value="1"/>
</dbReference>
<dbReference type="PROSITE" id="PS50888">
    <property type="entry name" value="BHLH"/>
    <property type="match status" value="1"/>
</dbReference>
<dbReference type="PROSITE" id="PS50082">
    <property type="entry name" value="WD_REPEATS_2"/>
    <property type="match status" value="1"/>
</dbReference>
<gene>
    <name evidence="5" type="ORF">PEVE_00008758</name>
</gene>
<keyword evidence="6" id="KW-1185">Reference proteome</keyword>
<evidence type="ECO:0000313" key="5">
    <source>
        <dbReference type="EMBL" id="CAH3014936.1"/>
    </source>
</evidence>
<dbReference type="SUPFAM" id="SSF50978">
    <property type="entry name" value="WD40 repeat-like"/>
    <property type="match status" value="1"/>
</dbReference>
<dbReference type="Proteomes" id="UP001159427">
    <property type="component" value="Unassembled WGS sequence"/>
</dbReference>
<dbReference type="Gene3D" id="4.10.280.10">
    <property type="entry name" value="Helix-loop-helix DNA-binding domain"/>
    <property type="match status" value="1"/>
</dbReference>
<dbReference type="PANTHER" id="PTHR22806">
    <property type="entry name" value="NUCLEOPORIN NUP37 P37 -RELATED"/>
    <property type="match status" value="1"/>
</dbReference>
<dbReference type="SUPFAM" id="SSF47459">
    <property type="entry name" value="HLH, helix-loop-helix DNA-binding domain"/>
    <property type="match status" value="1"/>
</dbReference>
<dbReference type="InterPro" id="IPR019775">
    <property type="entry name" value="WD40_repeat_CS"/>
</dbReference>
<dbReference type="Pfam" id="PF00400">
    <property type="entry name" value="WD40"/>
    <property type="match status" value="1"/>
</dbReference>
<evidence type="ECO:0000256" key="2">
    <source>
        <dbReference type="ARBA" id="ARBA00022737"/>
    </source>
</evidence>
<dbReference type="InterPro" id="IPR011598">
    <property type="entry name" value="bHLH_dom"/>
</dbReference>
<dbReference type="SMART" id="SM00320">
    <property type="entry name" value="WD40"/>
    <property type="match status" value="6"/>
</dbReference>
<sequence length="502" mass="56880">MEYPDFAFSMPTCYQLGIPSENAPLSQLPPYYGPPMTMPIPHPLYDYNLEPAFIRKRNERERIRVRHVNEGYARLREHLPDEPTDKRMSKVETLRAAIRYIKHLESLLDVGKDEKQDKTKEVEKRQESLEEERKNVSAWAVITFNCVLTDTSTRRTDTSLRRTLLIRQTPSRCNIMPSIAGKQEVPSTFSFESVEDVKVVEFCPFESAAGVIAYCGENRVSVGMCLFQEESQDSHLPLLQFQHITDFHHGTSVHALAWSPKTNVQHLPYSFQFCTAGDDKKLRYYVSDGRNSSTVTLLEGHLSYINDCVVEPVSGLEVASVSDDHTCRLWDLETGTQKTCIPLSSAGVSVKWHLREPNKLMVAQKNGLVRFYDLVSQQPIMSLSTEQLPLISADWCSTNDLKVGAVARDDWLIWDMSKSSLPEATEQAHPDGVCKFRWSNVHENLFATTGRPGNHINVYHMEHHKMPVSCQMSVGGGLSWHPSLPVCATGGGDKVHLWFLEV</sequence>
<accession>A0ABN8LHP8</accession>
<dbReference type="SMART" id="SM00353">
    <property type="entry name" value="HLH"/>
    <property type="match status" value="1"/>
</dbReference>
<feature type="repeat" description="WD" evidence="3">
    <location>
        <begin position="298"/>
        <end position="340"/>
    </location>
</feature>
<evidence type="ECO:0000256" key="1">
    <source>
        <dbReference type="ARBA" id="ARBA00022574"/>
    </source>
</evidence>
<dbReference type="InterPro" id="IPR036322">
    <property type="entry name" value="WD40_repeat_dom_sf"/>
</dbReference>
<dbReference type="CDD" id="cd19724">
    <property type="entry name" value="bHLH_TS_ASCL3_like"/>
    <property type="match status" value="1"/>
</dbReference>
<dbReference type="InterPro" id="IPR001680">
    <property type="entry name" value="WD40_rpt"/>
</dbReference>
<dbReference type="InterPro" id="IPR036638">
    <property type="entry name" value="HLH_DNA-bd_sf"/>
</dbReference>
<dbReference type="PANTHER" id="PTHR22806:SF0">
    <property type="entry name" value="NUCLEOPORIN NUP37"/>
    <property type="match status" value="1"/>
</dbReference>
<evidence type="ECO:0000313" key="6">
    <source>
        <dbReference type="Proteomes" id="UP001159427"/>
    </source>
</evidence>
<dbReference type="EMBL" id="CALNXI010000016">
    <property type="protein sequence ID" value="CAH3014936.1"/>
    <property type="molecule type" value="Genomic_DNA"/>
</dbReference>
<keyword evidence="1 3" id="KW-0853">WD repeat</keyword>
<dbReference type="InterPro" id="IPR015943">
    <property type="entry name" value="WD40/YVTN_repeat-like_dom_sf"/>
</dbReference>
<proteinExistence type="predicted"/>
<keyword evidence="2" id="KW-0677">Repeat</keyword>
<dbReference type="Pfam" id="PF00010">
    <property type="entry name" value="HLH"/>
    <property type="match status" value="1"/>
</dbReference>
<organism evidence="5 6">
    <name type="scientific">Porites evermanni</name>
    <dbReference type="NCBI Taxonomy" id="104178"/>
    <lineage>
        <taxon>Eukaryota</taxon>
        <taxon>Metazoa</taxon>
        <taxon>Cnidaria</taxon>
        <taxon>Anthozoa</taxon>
        <taxon>Hexacorallia</taxon>
        <taxon>Scleractinia</taxon>
        <taxon>Fungiina</taxon>
        <taxon>Poritidae</taxon>
        <taxon>Porites</taxon>
    </lineage>
</organism>